<evidence type="ECO:0000313" key="3">
    <source>
        <dbReference type="Proteomes" id="UP001642484"/>
    </source>
</evidence>
<dbReference type="InterPro" id="IPR035979">
    <property type="entry name" value="RBD_domain_sf"/>
</dbReference>
<evidence type="ECO:0000259" key="1">
    <source>
        <dbReference type="Pfam" id="PF04059"/>
    </source>
</evidence>
<reference evidence="2 3" key="1">
    <citation type="submission" date="2024-02" db="EMBL/GenBank/DDBJ databases">
        <authorList>
            <person name="Chen Y."/>
            <person name="Shah S."/>
            <person name="Dougan E. K."/>
            <person name="Thang M."/>
            <person name="Chan C."/>
        </authorList>
    </citation>
    <scope>NUCLEOTIDE SEQUENCE [LARGE SCALE GENOMIC DNA]</scope>
</reference>
<dbReference type="Proteomes" id="UP001642484">
    <property type="component" value="Unassembled WGS sequence"/>
</dbReference>
<keyword evidence="3" id="KW-1185">Reference proteome</keyword>
<dbReference type="SUPFAM" id="SSF54928">
    <property type="entry name" value="RNA-binding domain, RBD"/>
    <property type="match status" value="1"/>
</dbReference>
<dbReference type="Pfam" id="PF04059">
    <property type="entry name" value="RRM_2"/>
    <property type="match status" value="1"/>
</dbReference>
<evidence type="ECO:0000313" key="2">
    <source>
        <dbReference type="EMBL" id="CAK9101197.1"/>
    </source>
</evidence>
<dbReference type="InterPro" id="IPR007201">
    <property type="entry name" value="Mei2-like_Rrm_C"/>
</dbReference>
<protein>
    <recommendedName>
        <fullName evidence="1">Mei2-like C-terminal RNA recognition motif domain-containing protein</fullName>
    </recommendedName>
</protein>
<name>A0ABP0RPR0_9DINO</name>
<organism evidence="2 3">
    <name type="scientific">Durusdinium trenchii</name>
    <dbReference type="NCBI Taxonomy" id="1381693"/>
    <lineage>
        <taxon>Eukaryota</taxon>
        <taxon>Sar</taxon>
        <taxon>Alveolata</taxon>
        <taxon>Dinophyceae</taxon>
        <taxon>Suessiales</taxon>
        <taxon>Symbiodiniaceae</taxon>
        <taxon>Durusdinium</taxon>
    </lineage>
</organism>
<accession>A0ABP0RPR0</accession>
<proteinExistence type="predicted"/>
<sequence>MCTTCPSSTGGPSKAFTPAGACGLQPIRLPVAHWARASARAVHRCLAQDEAFATGSYCCALGSLAVRETIKKLVHSQMPPTLGNITECLRREGVEEPASKTLLNLCHMFSDTMCLWVPEEGDMSIVLLEEPLPPLPEKIIQELHMAVVRRLKHKSNMMNLACMREAADPSSRDWAEELARDGVTTLMIKNLPTSLQQPQVMDEIDNTGFGGKYDFFHMPGNFTGHHKSLGYAFLNLKDVQSMKYNMARH</sequence>
<comment type="caution">
    <text evidence="2">The sequence shown here is derived from an EMBL/GenBank/DDBJ whole genome shotgun (WGS) entry which is preliminary data.</text>
</comment>
<feature type="domain" description="Mei2-like C-terminal RNA recognition motif" evidence="1">
    <location>
        <begin position="184"/>
        <end position="240"/>
    </location>
</feature>
<gene>
    <name evidence="2" type="ORF">CCMP2556_LOCUS47730</name>
</gene>
<dbReference type="EMBL" id="CAXAMN010026195">
    <property type="protein sequence ID" value="CAK9101197.1"/>
    <property type="molecule type" value="Genomic_DNA"/>
</dbReference>